<evidence type="ECO:0000256" key="4">
    <source>
        <dbReference type="ARBA" id="ARBA00022692"/>
    </source>
</evidence>
<evidence type="ECO:0000256" key="1">
    <source>
        <dbReference type="ARBA" id="ARBA00004651"/>
    </source>
</evidence>
<feature type="transmembrane region" description="Helical" evidence="7">
    <location>
        <begin position="182"/>
        <end position="207"/>
    </location>
</feature>
<dbReference type="PANTHER" id="PTHR43744">
    <property type="entry name" value="ABC TRANSPORTER PERMEASE PROTEIN MG189-RELATED-RELATED"/>
    <property type="match status" value="1"/>
</dbReference>
<keyword evidence="10" id="KW-1185">Reference proteome</keyword>
<evidence type="ECO:0000313" key="10">
    <source>
        <dbReference type="Proteomes" id="UP000253034"/>
    </source>
</evidence>
<feature type="domain" description="ABC transmembrane type-1" evidence="8">
    <location>
        <begin position="72"/>
        <end position="261"/>
    </location>
</feature>
<keyword evidence="3" id="KW-1003">Cell membrane</keyword>
<organism evidence="9 10">
    <name type="scientific">Anaerobacterium chartisolvens</name>
    <dbReference type="NCBI Taxonomy" id="1297424"/>
    <lineage>
        <taxon>Bacteria</taxon>
        <taxon>Bacillati</taxon>
        <taxon>Bacillota</taxon>
        <taxon>Clostridia</taxon>
        <taxon>Eubacteriales</taxon>
        <taxon>Oscillospiraceae</taxon>
        <taxon>Anaerobacterium</taxon>
    </lineage>
</organism>
<keyword evidence="6 7" id="KW-0472">Membrane</keyword>
<evidence type="ECO:0000256" key="6">
    <source>
        <dbReference type="ARBA" id="ARBA00023136"/>
    </source>
</evidence>
<proteinExistence type="inferred from homology"/>
<dbReference type="Proteomes" id="UP000253034">
    <property type="component" value="Unassembled WGS sequence"/>
</dbReference>
<dbReference type="PROSITE" id="PS50928">
    <property type="entry name" value="ABC_TM1"/>
    <property type="match status" value="1"/>
</dbReference>
<reference evidence="9 10" key="1">
    <citation type="submission" date="2018-07" db="EMBL/GenBank/DDBJ databases">
        <title>Genomic Encyclopedia of Type Strains, Phase IV (KMG-IV): sequencing the most valuable type-strain genomes for metagenomic binning, comparative biology and taxonomic classification.</title>
        <authorList>
            <person name="Goeker M."/>
        </authorList>
    </citation>
    <scope>NUCLEOTIDE SEQUENCE [LARGE SCALE GENOMIC DNA]</scope>
    <source>
        <strain evidence="9 10">DSM 27016</strain>
    </source>
</reference>
<gene>
    <name evidence="9" type="ORF">DFR58_10467</name>
</gene>
<sequence>MNQAFLRKLHKILIEIIMWVISLVVLIPLLIVLFGSLKSAPEAAHFNIIPPLEWHFENYIHVIKTGGLINAAKNSILITFFSIALIILVSVMCSFIIARRTGRYSSIIYNIFLMGMIAPMQLITTFGLLKVLNLMGTYSGVILIFSATQIPWAVFMLTSFMKTIPREMDEAAFIDGAGPIKMVFVIIMPLLKPVIATTIVILSMSVWNDLMIPLFFLNSSSKWTMPLTVYNFFGQYFSNWNYVFADLVLTALPVVILYLFFQRYVIAGMTAGAVKG</sequence>
<keyword evidence="4 7" id="KW-0812">Transmembrane</keyword>
<dbReference type="InterPro" id="IPR035906">
    <property type="entry name" value="MetI-like_sf"/>
</dbReference>
<dbReference type="RefSeq" id="WP_114296650.1">
    <property type="nucleotide sequence ID" value="NZ_QPJT01000004.1"/>
</dbReference>
<dbReference type="OrthoDB" id="9787837at2"/>
<dbReference type="InterPro" id="IPR000515">
    <property type="entry name" value="MetI-like"/>
</dbReference>
<dbReference type="Pfam" id="PF00528">
    <property type="entry name" value="BPD_transp_1"/>
    <property type="match status" value="1"/>
</dbReference>
<dbReference type="AlphaFoldDB" id="A0A369BDW5"/>
<accession>A0A369BDW5</accession>
<dbReference type="Gene3D" id="1.10.3720.10">
    <property type="entry name" value="MetI-like"/>
    <property type="match status" value="1"/>
</dbReference>
<evidence type="ECO:0000256" key="7">
    <source>
        <dbReference type="RuleBase" id="RU363032"/>
    </source>
</evidence>
<feature type="transmembrane region" description="Helical" evidence="7">
    <location>
        <begin position="76"/>
        <end position="98"/>
    </location>
</feature>
<dbReference type="PANTHER" id="PTHR43744:SF12">
    <property type="entry name" value="ABC TRANSPORTER PERMEASE PROTEIN MG189-RELATED"/>
    <property type="match status" value="1"/>
</dbReference>
<keyword evidence="2 7" id="KW-0813">Transport</keyword>
<dbReference type="CDD" id="cd06261">
    <property type="entry name" value="TM_PBP2"/>
    <property type="match status" value="1"/>
</dbReference>
<feature type="transmembrane region" description="Helical" evidence="7">
    <location>
        <begin position="240"/>
        <end position="261"/>
    </location>
</feature>
<dbReference type="GO" id="GO:0005886">
    <property type="term" value="C:plasma membrane"/>
    <property type="evidence" value="ECO:0007669"/>
    <property type="project" value="UniProtKB-SubCell"/>
</dbReference>
<feature type="transmembrane region" description="Helical" evidence="7">
    <location>
        <begin position="107"/>
        <end position="129"/>
    </location>
</feature>
<dbReference type="GO" id="GO:0055085">
    <property type="term" value="P:transmembrane transport"/>
    <property type="evidence" value="ECO:0007669"/>
    <property type="project" value="InterPro"/>
</dbReference>
<protein>
    <submittedName>
        <fullName evidence="9">Carbohydrate ABC transporter membrane protein 2 (CUT1 family)</fullName>
    </submittedName>
</protein>
<feature type="transmembrane region" description="Helical" evidence="7">
    <location>
        <begin position="12"/>
        <end position="37"/>
    </location>
</feature>
<comment type="subcellular location">
    <subcellularLocation>
        <location evidence="1 7">Cell membrane</location>
        <topology evidence="1 7">Multi-pass membrane protein</topology>
    </subcellularLocation>
</comment>
<keyword evidence="5 7" id="KW-1133">Transmembrane helix</keyword>
<evidence type="ECO:0000313" key="9">
    <source>
        <dbReference type="EMBL" id="RCX18798.1"/>
    </source>
</evidence>
<dbReference type="SUPFAM" id="SSF161098">
    <property type="entry name" value="MetI-like"/>
    <property type="match status" value="1"/>
</dbReference>
<comment type="caution">
    <text evidence="9">The sequence shown here is derived from an EMBL/GenBank/DDBJ whole genome shotgun (WGS) entry which is preliminary data.</text>
</comment>
<evidence type="ECO:0000256" key="2">
    <source>
        <dbReference type="ARBA" id="ARBA00022448"/>
    </source>
</evidence>
<name>A0A369BDW5_9FIRM</name>
<comment type="similarity">
    <text evidence="7">Belongs to the binding-protein-dependent transport system permease family.</text>
</comment>
<feature type="transmembrane region" description="Helical" evidence="7">
    <location>
        <begin position="141"/>
        <end position="161"/>
    </location>
</feature>
<evidence type="ECO:0000259" key="8">
    <source>
        <dbReference type="PROSITE" id="PS50928"/>
    </source>
</evidence>
<evidence type="ECO:0000256" key="5">
    <source>
        <dbReference type="ARBA" id="ARBA00022989"/>
    </source>
</evidence>
<evidence type="ECO:0000256" key="3">
    <source>
        <dbReference type="ARBA" id="ARBA00022475"/>
    </source>
</evidence>
<dbReference type="EMBL" id="QPJT01000004">
    <property type="protein sequence ID" value="RCX18798.1"/>
    <property type="molecule type" value="Genomic_DNA"/>
</dbReference>